<dbReference type="SMART" id="SM00481">
    <property type="entry name" value="POLIIIAc"/>
    <property type="match status" value="1"/>
</dbReference>
<protein>
    <submittedName>
        <fullName evidence="2">Phosphatase</fullName>
    </submittedName>
</protein>
<reference evidence="2" key="2">
    <citation type="submission" date="2023-01" db="EMBL/GenBank/DDBJ databases">
        <authorList>
            <person name="Sun Q."/>
            <person name="Evtushenko L."/>
        </authorList>
    </citation>
    <scope>NUCLEOTIDE SEQUENCE</scope>
    <source>
        <strain evidence="2">VKM Ac-1246</strain>
    </source>
</reference>
<dbReference type="CDD" id="cd07438">
    <property type="entry name" value="PHP_HisPPase_AMP"/>
    <property type="match status" value="1"/>
</dbReference>
<gene>
    <name evidence="2" type="ORF">GCM10017579_22060</name>
</gene>
<dbReference type="PANTHER" id="PTHR42924:SF3">
    <property type="entry name" value="POLYMERASE_HISTIDINOL PHOSPHATASE N-TERMINAL DOMAIN-CONTAINING PROTEIN"/>
    <property type="match status" value="1"/>
</dbReference>
<feature type="domain" description="Polymerase/histidinol phosphatase N-terminal" evidence="1">
    <location>
        <begin position="3"/>
        <end position="68"/>
    </location>
</feature>
<evidence type="ECO:0000313" key="3">
    <source>
        <dbReference type="Proteomes" id="UP001142292"/>
    </source>
</evidence>
<dbReference type="InterPro" id="IPR016195">
    <property type="entry name" value="Pol/histidinol_Pase-like"/>
</dbReference>
<dbReference type="PANTHER" id="PTHR42924">
    <property type="entry name" value="EXONUCLEASE"/>
    <property type="match status" value="1"/>
</dbReference>
<evidence type="ECO:0000259" key="1">
    <source>
        <dbReference type="SMART" id="SM00481"/>
    </source>
</evidence>
<organism evidence="2 3">
    <name type="scientific">Nocardioides luteus</name>
    <dbReference type="NCBI Taxonomy" id="1844"/>
    <lineage>
        <taxon>Bacteria</taxon>
        <taxon>Bacillati</taxon>
        <taxon>Actinomycetota</taxon>
        <taxon>Actinomycetes</taxon>
        <taxon>Propionibacteriales</taxon>
        <taxon>Nocardioidaceae</taxon>
        <taxon>Nocardioides</taxon>
    </lineage>
</organism>
<dbReference type="Pfam" id="PF02811">
    <property type="entry name" value="PHP"/>
    <property type="match status" value="1"/>
</dbReference>
<dbReference type="Proteomes" id="UP001142292">
    <property type="component" value="Unassembled WGS sequence"/>
</dbReference>
<dbReference type="InterPro" id="IPR004013">
    <property type="entry name" value="PHP_dom"/>
</dbReference>
<reference evidence="2" key="1">
    <citation type="journal article" date="2014" name="Int. J. Syst. Evol. Microbiol.">
        <title>Complete genome of a new Firmicutes species belonging to the dominant human colonic microbiota ('Ruminococcus bicirculans') reveals two chromosomes and a selective capacity to utilize plant glucans.</title>
        <authorList>
            <consortium name="NISC Comparative Sequencing Program"/>
            <person name="Wegmann U."/>
            <person name="Louis P."/>
            <person name="Goesmann A."/>
            <person name="Henrissat B."/>
            <person name="Duncan S.H."/>
            <person name="Flint H.J."/>
        </authorList>
    </citation>
    <scope>NUCLEOTIDE SEQUENCE</scope>
    <source>
        <strain evidence="2">VKM Ac-1246</strain>
    </source>
</reference>
<name>A0ABQ5SVD4_9ACTN</name>
<accession>A0ABQ5SVD4</accession>
<dbReference type="Gene3D" id="1.10.150.650">
    <property type="match status" value="1"/>
</dbReference>
<dbReference type="InterPro" id="IPR003141">
    <property type="entry name" value="Pol/His_phosphatase_N"/>
</dbReference>
<keyword evidence="3" id="KW-1185">Reference proteome</keyword>
<dbReference type="InterPro" id="IPR052018">
    <property type="entry name" value="PHP_domain"/>
</dbReference>
<comment type="caution">
    <text evidence="2">The sequence shown here is derived from an EMBL/GenBank/DDBJ whole genome shotgun (WGS) entry which is preliminary data.</text>
</comment>
<proteinExistence type="predicted"/>
<evidence type="ECO:0000313" key="2">
    <source>
        <dbReference type="EMBL" id="GLJ68170.1"/>
    </source>
</evidence>
<dbReference type="SUPFAM" id="SSF89550">
    <property type="entry name" value="PHP domain-like"/>
    <property type="match status" value="1"/>
</dbReference>
<dbReference type="RefSeq" id="WP_189120284.1">
    <property type="nucleotide sequence ID" value="NZ_BMRK01000020.1"/>
</dbReference>
<dbReference type="EMBL" id="BSEL01000005">
    <property type="protein sequence ID" value="GLJ68170.1"/>
    <property type="molecule type" value="Genomic_DNA"/>
</dbReference>
<dbReference type="Gene3D" id="3.20.20.140">
    <property type="entry name" value="Metal-dependent hydrolases"/>
    <property type="match status" value="1"/>
</dbReference>
<sequence length="291" mass="30871">MRIDLHTHSRVSDGTDSPAELVRAAKDQGLDVVAITDHDSADSWDEAATAAADVGIELVRGMEISTHHAGHGVHLLAYLPDRDYPPLVDELARVLIGRDGRLPLMLDRLSRIGIDVTLDDVAAVSGDAAASGRPHLADALVAKGYVSSRDEAFNLYLGSGKPAYVNRYAAALEPMIRTVAEAGGVTVIAHPWGRSGREEPDEAALSELADAGLSGLEVDHQDHAPETREKLRVIARNLDLVVTGSSDYHGTGKVGHHLGVNTTAPAEYERLLERAAAASAASGRTTPEVVR</sequence>